<dbReference type="RefSeq" id="WP_379740857.1">
    <property type="nucleotide sequence ID" value="NZ_JBHSGW010000025.1"/>
</dbReference>
<evidence type="ECO:0000256" key="1">
    <source>
        <dbReference type="ARBA" id="ARBA00006817"/>
    </source>
</evidence>
<comment type="caution">
    <text evidence="3">The sequence shown here is derived from an EMBL/GenBank/DDBJ whole genome shotgun (WGS) entry which is preliminary data.</text>
</comment>
<accession>A0ABV9P3F1</accession>
<protein>
    <submittedName>
        <fullName evidence="3">SRPBCC domain-containing protein</fullName>
    </submittedName>
</protein>
<evidence type="ECO:0000259" key="2">
    <source>
        <dbReference type="Pfam" id="PF08327"/>
    </source>
</evidence>
<dbReference type="InterPro" id="IPR023393">
    <property type="entry name" value="START-like_dom_sf"/>
</dbReference>
<dbReference type="InterPro" id="IPR013538">
    <property type="entry name" value="ASHA1/2-like_C"/>
</dbReference>
<dbReference type="Pfam" id="PF08327">
    <property type="entry name" value="AHSA1"/>
    <property type="match status" value="1"/>
</dbReference>
<evidence type="ECO:0000313" key="4">
    <source>
        <dbReference type="Proteomes" id="UP001595885"/>
    </source>
</evidence>
<evidence type="ECO:0000313" key="3">
    <source>
        <dbReference type="EMBL" id="MFC4740123.1"/>
    </source>
</evidence>
<name>A0ABV9P3F1_9FLAO</name>
<comment type="similarity">
    <text evidence="1">Belongs to the AHA1 family.</text>
</comment>
<dbReference type="Gene3D" id="3.30.530.20">
    <property type="match status" value="1"/>
</dbReference>
<organism evidence="3 4">
    <name type="scientific">Flavobacterium ponti</name>
    <dbReference type="NCBI Taxonomy" id="665133"/>
    <lineage>
        <taxon>Bacteria</taxon>
        <taxon>Pseudomonadati</taxon>
        <taxon>Bacteroidota</taxon>
        <taxon>Flavobacteriia</taxon>
        <taxon>Flavobacteriales</taxon>
        <taxon>Flavobacteriaceae</taxon>
        <taxon>Flavobacterium</taxon>
    </lineage>
</organism>
<proteinExistence type="inferred from homology"/>
<sequence length="156" mass="18247">MTTKQLEIKVAMQIQKPIHEVFEAIVNPEKMVNYFISESNGIMQEGKELIWKFPEFDFDCPVRVGKIEKDKFISYYWMIDDIELLVEMTLTEKENNSTLVSITEKSMENNEKGLKWLSGNSFGWSNFLSCLKAYVEYGINLRKGAFDFMRPENQCS</sequence>
<dbReference type="SUPFAM" id="SSF55961">
    <property type="entry name" value="Bet v1-like"/>
    <property type="match status" value="1"/>
</dbReference>
<gene>
    <name evidence="3" type="ORF">ACFO3U_08975</name>
</gene>
<reference evidence="4" key="1">
    <citation type="journal article" date="2019" name="Int. J. Syst. Evol. Microbiol.">
        <title>The Global Catalogue of Microorganisms (GCM) 10K type strain sequencing project: providing services to taxonomists for standard genome sequencing and annotation.</title>
        <authorList>
            <consortium name="The Broad Institute Genomics Platform"/>
            <consortium name="The Broad Institute Genome Sequencing Center for Infectious Disease"/>
            <person name="Wu L."/>
            <person name="Ma J."/>
        </authorList>
    </citation>
    <scope>NUCLEOTIDE SEQUENCE [LARGE SCALE GENOMIC DNA]</scope>
    <source>
        <strain evidence="4">CCUG 50349</strain>
    </source>
</reference>
<dbReference type="EMBL" id="JBHSGW010000025">
    <property type="protein sequence ID" value="MFC4740123.1"/>
    <property type="molecule type" value="Genomic_DNA"/>
</dbReference>
<keyword evidence="4" id="KW-1185">Reference proteome</keyword>
<feature type="domain" description="Activator of Hsp90 ATPase homologue 1/2-like C-terminal" evidence="2">
    <location>
        <begin position="17"/>
        <end position="136"/>
    </location>
</feature>
<dbReference type="Proteomes" id="UP001595885">
    <property type="component" value="Unassembled WGS sequence"/>
</dbReference>